<keyword evidence="3" id="KW-0964">Secreted</keyword>
<evidence type="ECO:0000313" key="6">
    <source>
        <dbReference type="Proteomes" id="UP000186698"/>
    </source>
</evidence>
<evidence type="ECO:0000256" key="4">
    <source>
        <dbReference type="ARBA" id="ARBA00023157"/>
    </source>
</evidence>
<evidence type="ECO:0000256" key="3">
    <source>
        <dbReference type="ARBA" id="ARBA00022525"/>
    </source>
</evidence>
<comment type="similarity">
    <text evidence="2">Belongs to the CNF-like-inhibitor family.</text>
</comment>
<dbReference type="KEGG" id="xla:108695971"/>
<keyword evidence="7" id="KW-0593">Phospholipase A2 inhibitor</keyword>
<dbReference type="Gene3D" id="2.10.60.10">
    <property type="entry name" value="CD59"/>
    <property type="match status" value="2"/>
</dbReference>
<dbReference type="SUPFAM" id="SSF57302">
    <property type="entry name" value="Snake toxin-like"/>
    <property type="match status" value="2"/>
</dbReference>
<dbReference type="GO" id="GO:0005576">
    <property type="term" value="C:extracellular region"/>
    <property type="evidence" value="ECO:0007669"/>
    <property type="project" value="UniProtKB-SubCell"/>
</dbReference>
<sequence>MRSLLGIICVLSVFAATGYSLNCMKCLSTEICYVVTCPSNQVCASLLMNVSIPENDNSQIMLRTCAPLQECNVNGTLSFPESSKITFASSCCFKDFCTPITPKLPENGEETNEVTCPTCLSYGSDKCDALESVHCTGNENMCYTGTTTIPVSAGILNSVAARGCATKSLCDFAKTQMNILKTLTIGTNIRCTGGAFDLDPGFLLPAAIASALIQFMFFSKLK</sequence>
<dbReference type="Pfam" id="PF02988">
    <property type="entry name" value="PLA2_inh"/>
    <property type="match status" value="1"/>
</dbReference>
<dbReference type="PANTHER" id="PTHR20914">
    <property type="entry name" value="LY6/PLAUR DOMAIN-CONTAINING PROTEIN 8"/>
    <property type="match status" value="1"/>
</dbReference>
<dbReference type="GO" id="GO:0019834">
    <property type="term" value="F:phospholipase A2 inhibitor activity"/>
    <property type="evidence" value="ECO:0007669"/>
    <property type="project" value="UniProtKB-KW"/>
</dbReference>
<keyword evidence="6" id="KW-1185">Reference proteome</keyword>
<dbReference type="RefSeq" id="XP_018080407.2">
    <property type="nucleotide sequence ID" value="XM_018224918.2"/>
</dbReference>
<dbReference type="GeneID" id="108695971"/>
<protein>
    <submittedName>
        <fullName evidence="7">Phospholipase A2 inhibitor and Ly6/PLAUR domain-containing protein</fullName>
    </submittedName>
</protein>
<dbReference type="PaxDb" id="8355-A0A1L8FPU8"/>
<dbReference type="InterPro" id="IPR050918">
    <property type="entry name" value="CNF-like_PLA2_Inhibitor"/>
</dbReference>
<dbReference type="InterPro" id="IPR045860">
    <property type="entry name" value="Snake_toxin-like_sf"/>
</dbReference>
<proteinExistence type="inferred from homology"/>
<feature type="domain" description="Phospholipase A2 inhibitor N-terminal" evidence="5">
    <location>
        <begin position="115"/>
        <end position="193"/>
    </location>
</feature>
<dbReference type="PANTHER" id="PTHR20914:SF29">
    <property type="entry name" value="PHOSPHOLIPASE A2 INHIBITOR SUBUNIT GAMMA B"/>
    <property type="match status" value="1"/>
</dbReference>
<name>A0A1L8FPU8_XENLA</name>
<evidence type="ECO:0000259" key="5">
    <source>
        <dbReference type="Pfam" id="PF02988"/>
    </source>
</evidence>
<reference evidence="7" key="1">
    <citation type="submission" date="2025-08" db="UniProtKB">
        <authorList>
            <consortium name="RefSeq"/>
        </authorList>
    </citation>
    <scope>IDENTIFICATION</scope>
    <source>
        <strain evidence="7">J_2021</strain>
        <tissue evidence="7">Erythrocytes</tissue>
    </source>
</reference>
<dbReference type="InterPro" id="IPR004126">
    <property type="entry name" value="PLipase_A2_inh_N"/>
</dbReference>
<dbReference type="AlphaFoldDB" id="A0A1L8FPU8"/>
<keyword evidence="4" id="KW-1015">Disulfide bond</keyword>
<dbReference type="Proteomes" id="UP000186698">
    <property type="component" value="Chromosome 7L"/>
</dbReference>
<gene>
    <name evidence="7" type="primary">LOC108695971</name>
</gene>
<comment type="subcellular location">
    <subcellularLocation>
        <location evidence="1">Secreted</location>
    </subcellularLocation>
</comment>
<dbReference type="CDD" id="cd23572">
    <property type="entry name" value="TFP_LU_ECD_PINLYP_rpt2"/>
    <property type="match status" value="1"/>
</dbReference>
<dbReference type="OrthoDB" id="9907178at2759"/>
<evidence type="ECO:0000256" key="1">
    <source>
        <dbReference type="ARBA" id="ARBA00004613"/>
    </source>
</evidence>
<evidence type="ECO:0000313" key="7">
    <source>
        <dbReference type="RefSeq" id="XP_018080407.2"/>
    </source>
</evidence>
<evidence type="ECO:0000256" key="2">
    <source>
        <dbReference type="ARBA" id="ARBA00006570"/>
    </source>
</evidence>
<accession>A0A1L8FPU8</accession>
<organism evidence="6 7">
    <name type="scientific">Xenopus laevis</name>
    <name type="common">African clawed frog</name>
    <dbReference type="NCBI Taxonomy" id="8355"/>
    <lineage>
        <taxon>Eukaryota</taxon>
        <taxon>Metazoa</taxon>
        <taxon>Chordata</taxon>
        <taxon>Craniata</taxon>
        <taxon>Vertebrata</taxon>
        <taxon>Euteleostomi</taxon>
        <taxon>Amphibia</taxon>
        <taxon>Batrachia</taxon>
        <taxon>Anura</taxon>
        <taxon>Pipoidea</taxon>
        <taxon>Pipidae</taxon>
        <taxon>Xenopodinae</taxon>
        <taxon>Xenopus</taxon>
        <taxon>Xenopus</taxon>
    </lineage>
</organism>
<dbReference type="OMA" id="ETACTRI"/>